<dbReference type="RefSeq" id="WP_366086567.1">
    <property type="nucleotide sequence ID" value="NZ_JBFASG010000002.1"/>
</dbReference>
<dbReference type="EMBL" id="JBFASG010000002">
    <property type="protein sequence ID" value="MEV4921721.1"/>
    <property type="molecule type" value="Genomic_DNA"/>
</dbReference>
<evidence type="ECO:0000313" key="1">
    <source>
        <dbReference type="EMBL" id="MEV4921721.1"/>
    </source>
</evidence>
<reference evidence="1 2" key="1">
    <citation type="submission" date="2024-06" db="EMBL/GenBank/DDBJ databases">
        <title>The Natural Products Discovery Center: Release of the First 8490 Sequenced Strains for Exploring Actinobacteria Biosynthetic Diversity.</title>
        <authorList>
            <person name="Kalkreuter E."/>
            <person name="Kautsar S.A."/>
            <person name="Yang D."/>
            <person name="Bader C.D."/>
            <person name="Teijaro C.N."/>
            <person name="Fluegel L."/>
            <person name="Davis C.M."/>
            <person name="Simpson J.R."/>
            <person name="Lauterbach L."/>
            <person name="Steele A.D."/>
            <person name="Gui C."/>
            <person name="Meng S."/>
            <person name="Li G."/>
            <person name="Viehrig K."/>
            <person name="Ye F."/>
            <person name="Su P."/>
            <person name="Kiefer A.F."/>
            <person name="Nichols A."/>
            <person name="Cepeda A.J."/>
            <person name="Yan W."/>
            <person name="Fan B."/>
            <person name="Jiang Y."/>
            <person name="Adhikari A."/>
            <person name="Zheng C.-J."/>
            <person name="Schuster L."/>
            <person name="Cowan T.M."/>
            <person name="Smanski M.J."/>
            <person name="Chevrette M.G."/>
            <person name="De Carvalho L.P.S."/>
            <person name="Shen B."/>
        </authorList>
    </citation>
    <scope>NUCLEOTIDE SEQUENCE [LARGE SCALE GENOMIC DNA]</scope>
    <source>
        <strain evidence="1 2">NPDC053791</strain>
    </source>
</reference>
<dbReference type="Proteomes" id="UP001552479">
    <property type="component" value="Unassembled WGS sequence"/>
</dbReference>
<organism evidence="1 2">
    <name type="scientific">Streptomyces roseoverticillatus</name>
    <dbReference type="NCBI Taxonomy" id="66429"/>
    <lineage>
        <taxon>Bacteria</taxon>
        <taxon>Bacillati</taxon>
        <taxon>Actinomycetota</taxon>
        <taxon>Actinomycetes</taxon>
        <taxon>Kitasatosporales</taxon>
        <taxon>Streptomycetaceae</taxon>
        <taxon>Streptomyces</taxon>
    </lineage>
</organism>
<keyword evidence="2" id="KW-1185">Reference proteome</keyword>
<evidence type="ECO:0000313" key="2">
    <source>
        <dbReference type="Proteomes" id="UP001552479"/>
    </source>
</evidence>
<gene>
    <name evidence="1" type="ORF">AB0L03_02520</name>
</gene>
<protein>
    <submittedName>
        <fullName evidence="1">Uncharacterized protein</fullName>
    </submittedName>
</protein>
<name>A0ABV3IMJ7_9ACTN</name>
<accession>A0ABV3IMJ7</accession>
<proteinExistence type="predicted"/>
<sequence>MPVVTDLDSVPLTPVYTIVISAAGEATIEGEPVEPLPGQDGRTSALAEIRVRAAKRGHPIRINAKEPDGSVWPLIVDHDGAVTPLAAPHPTPPAPAPVPVAPVSPVAPVAPQPVPVAVPPAPFAAAPVPGPAPAPAPVVPAPAPVAPPAPVQVPSAPAPALDWSSALPPHHAERFGRIVAAELRGDLAGAALAARELEGALDREYGALHPHTVGVLGTRAWLALLLQEDWAAIMRLHLRTAERRHNAQAPADETRRVLRNARAVWWRLAAVDRAEADEIQPELQRVSDLVEGVLPE</sequence>
<comment type="caution">
    <text evidence="1">The sequence shown here is derived from an EMBL/GenBank/DDBJ whole genome shotgun (WGS) entry which is preliminary data.</text>
</comment>